<evidence type="ECO:0000256" key="1">
    <source>
        <dbReference type="ARBA" id="ARBA00022465"/>
    </source>
</evidence>
<feature type="coiled-coil region" evidence="2">
    <location>
        <begin position="1063"/>
        <end position="1090"/>
    </location>
</feature>
<dbReference type="InterPro" id="IPR013491">
    <property type="entry name" value="Tape_meas_N"/>
</dbReference>
<name>A0A0F7IJZ5_9CAUD</name>
<evidence type="ECO:0000313" key="5">
    <source>
        <dbReference type="Proteomes" id="UP000204416"/>
    </source>
</evidence>
<keyword evidence="1" id="KW-1245">Viral tail assembly</keyword>
<evidence type="ECO:0000256" key="2">
    <source>
        <dbReference type="SAM" id="Coils"/>
    </source>
</evidence>
<accession>A0A0F7IJZ5</accession>
<evidence type="ECO:0000313" key="4">
    <source>
        <dbReference type="EMBL" id="AKG94282.1"/>
    </source>
</evidence>
<dbReference type="Pfam" id="PF20155">
    <property type="entry name" value="TMP_3"/>
    <property type="match status" value="1"/>
</dbReference>
<dbReference type="PANTHER" id="PTHR38812">
    <property type="entry name" value="MU-LIKE PROPHAGE FLUMU PROTEIN GP42"/>
    <property type="match status" value="1"/>
</dbReference>
<keyword evidence="2" id="KW-0175">Coiled coil</keyword>
<dbReference type="NCBIfam" id="TIGR02675">
    <property type="entry name" value="tape_meas_nterm"/>
    <property type="match status" value="1"/>
</dbReference>
<feature type="domain" description="Tape measure protein N-terminal" evidence="3">
    <location>
        <begin position="225"/>
        <end position="417"/>
    </location>
</feature>
<dbReference type="Gene3D" id="1.20.120.330">
    <property type="entry name" value="Nucleotidyltransferases domain 2"/>
    <property type="match status" value="1"/>
</dbReference>
<feature type="coiled-coil region" evidence="2">
    <location>
        <begin position="83"/>
        <end position="110"/>
    </location>
</feature>
<organism evidence="4 5">
    <name type="scientific">Polaribacter phage P12002S</name>
    <dbReference type="NCBI Taxonomy" id="1647387"/>
    <lineage>
        <taxon>Viruses</taxon>
        <taxon>Duplodnaviria</taxon>
        <taxon>Heunggongvirae</taxon>
        <taxon>Uroviricota</taxon>
        <taxon>Caudoviricetes</taxon>
        <taxon>Incheonvirus</taxon>
        <taxon>Incheonvirus P12002S</taxon>
    </lineage>
</organism>
<dbReference type="RefSeq" id="YP_009195700.1">
    <property type="nucleotide sequence ID" value="NC_028763.1"/>
</dbReference>
<dbReference type="InterPro" id="IPR053058">
    <property type="entry name" value="Mulikevirus_tape_measure"/>
</dbReference>
<dbReference type="GO" id="GO:0098003">
    <property type="term" value="P:viral tail assembly"/>
    <property type="evidence" value="ECO:0007669"/>
    <property type="project" value="UniProtKB-KW"/>
</dbReference>
<proteinExistence type="predicted"/>
<dbReference type="GeneID" id="26622996"/>
<reference evidence="4 5" key="1">
    <citation type="journal article" date="2015" name="Stand. Genomic Sci.">
        <title>Complete genome sequences of bacteriophages P12002L and P12002S, two lytic phages that infect a marine Polaribacter strain.</title>
        <authorList>
            <person name="Kang I."/>
            <person name="Jang H."/>
            <person name="Cho J.-C."/>
        </authorList>
    </citation>
    <scope>NUCLEOTIDE SEQUENCE [LARGE SCALE GENOMIC DNA]</scope>
</reference>
<dbReference type="PANTHER" id="PTHR38812:SF2">
    <property type="entry name" value="MU-LIKE PROPHAGE FLUMU PROTEIN GP42"/>
    <property type="match status" value="1"/>
</dbReference>
<evidence type="ECO:0000259" key="3">
    <source>
        <dbReference type="Pfam" id="PF20155"/>
    </source>
</evidence>
<gene>
    <name evidence="4" type="ORF">P12002S_0026</name>
</gene>
<dbReference type="EMBL" id="KR136260">
    <property type="protein sequence ID" value="AKG94282.1"/>
    <property type="molecule type" value="Genomic_DNA"/>
</dbReference>
<dbReference type="Proteomes" id="UP000204416">
    <property type="component" value="Segment"/>
</dbReference>
<dbReference type="KEGG" id="vg:26622996"/>
<keyword evidence="1" id="KW-1188">Viral release from host cell</keyword>
<feature type="coiled-coil region" evidence="2">
    <location>
        <begin position="2"/>
        <end position="29"/>
    </location>
</feature>
<protein>
    <submittedName>
        <fullName evidence="4">Tail length tape measure protein</fullName>
    </submittedName>
</protein>
<keyword evidence="5" id="KW-1185">Reference proteome</keyword>
<sequence>MANNYQEGIDKAKKEIDELQGKLITMQGSILENAKQFNAMLSKGAGSMKETQLVVSKVTQEFDKLNETKKKAIVIDGQIKVKQNELTTSIQSLNEQRKKEEAQITKANKARVKEADAVERNKQALLKQKNASIELSRAYVQLINQHKQAKKTLQDLIVSQGKNSAKTKEAQKEYDRLTKKVNQANQSTQNFAKGGLRSSLSGIRDLLGAFGLIGGVQIFADLIKDAFELTTALDSIVFAMRAVITDATEFGQTQVWLKQITNDYGAELVTTTNRYIKFRAAAKQANFSAKETQGIFGTMTKAAGVLGLKTDELTGIYLALEQMISKGKITTEELRRQLGERLPGAMDIMATSMGVTTAELDRMLRAGEVITKDVLPAFARQVEISFGLDKVEKVVTLRAAITRLKNSWTTLVDDFAKGGTQVKSLTELIDHLSNNFKTYVSVLISATKIFIWYKAMVLASVVQTKALSIATYLSSIKMNLLGKATFSTTKKVVLFNRALKANVLGVVITLLYAAYEAFEYFNKPLSEATKLMKDQTDQLKEQVTQFDANRTALFDMGKKYDDLKEKLKTLKPKSDEFIAAEKEIERLTLAIAKAMPDAVTETDEFGNALEIATGKFKEYSKVKKDALITESNVIIKNQTTELKKFTILQKELIKFEKEKIAIRTDELGEVIKRDGVYKRYSKWQKKYIELTLEEESALANYKLEVKDGLNLAKETIATNQDLIGTITGVLSVRQKEEKALKDKDITDAKEKKALNDKKIVYVELSAKLKKYKQDLKDLGDPKLLPTKDIEKFNELKKSIKDTESEITKLTGATDDGNKSTVKYLKNTMAYYESKISIAKESLKNTAKTEEEWAKGTKAIKDAEDALDSFIRKQLGIGKKGEIKGLDLPESKGVDENSFEFLGKTKEEIESILKIEEFRLEMLKGSGDAYLKQNDYIESIKLLLKDIPDNKILISPENDKELQKLKDKLKTIDMAKDVFESVTDTFADIFDIDISKFDFIFDYLKDKSKDLFSTESMGEWADLSKELIGSVLDASMQRYETELSEAARVRDLTLDNDLASEEAKADARNKYDKEERRIKTEQAKAERQNTLIKIAMDTAAAVVSIWAQVPKFDFGISAGVLTAATIALGAVQAGVVASQPIPKFEVGTDNAPEGWAITQERRPEPIVSKDGRLKTMGTLGGDSMTYLEKGDRVFKSRDDFYKEFNMDNINNAVFEMNMSSMGSALSENVVDNSLLREVGGLRSDIDTMGRRIEKLASRPLNINNKIELKDDRAY</sequence>